<evidence type="ECO:0000313" key="1">
    <source>
        <dbReference type="EMBL" id="KAI6304434.1"/>
    </source>
</evidence>
<reference evidence="1" key="1">
    <citation type="submission" date="2021-01" db="EMBL/GenBank/DDBJ databases">
        <title>Deciphering the adaptive evolutionary patterns associated with biogeogrpahic diversity in the finger millet blast pathogen Magnaporthe oryzae in Eastern Africa.</title>
        <authorList>
            <person name="Onyema G."/>
            <person name="Shittu T.A."/>
            <person name="Dodsworth S."/>
            <person name="Devilliers S."/>
            <person name="Muthumeenakshi S."/>
            <person name="Sreenivasaprasad S."/>
        </authorList>
    </citation>
    <scope>NUCLEOTIDE SEQUENCE</scope>
    <source>
        <strain evidence="1">D15/s37</strain>
    </source>
</reference>
<evidence type="ECO:0000313" key="2">
    <source>
        <dbReference type="Proteomes" id="UP001059893"/>
    </source>
</evidence>
<gene>
    <name evidence="1" type="ORF">MCOR33_000528</name>
</gene>
<organism evidence="1 2">
    <name type="scientific">Pyricularia grisea</name>
    <name type="common">Crabgrass-specific blast fungus</name>
    <name type="synonym">Magnaporthe grisea</name>
    <dbReference type="NCBI Taxonomy" id="148305"/>
    <lineage>
        <taxon>Eukaryota</taxon>
        <taxon>Fungi</taxon>
        <taxon>Dikarya</taxon>
        <taxon>Ascomycota</taxon>
        <taxon>Pezizomycotina</taxon>
        <taxon>Sordariomycetes</taxon>
        <taxon>Sordariomycetidae</taxon>
        <taxon>Magnaporthales</taxon>
        <taxon>Pyriculariaceae</taxon>
        <taxon>Pyricularia</taxon>
    </lineage>
</organism>
<comment type="caution">
    <text evidence="1">The sequence shown here is derived from an EMBL/GenBank/DDBJ whole genome shotgun (WGS) entry which is preliminary data.</text>
</comment>
<protein>
    <submittedName>
        <fullName evidence="1">Uncharacterized protein</fullName>
    </submittedName>
</protein>
<proteinExistence type="predicted"/>
<sequence>MNRDSILRHVNGVVRYHDPTLDRVAAVLPSPLMQKPATARWDLEVSATDVTQLKLGFGGSNQDHKWTIAANDLDDNGLVPIHIIQRGWNADRYILHLKPASDDNGAKVESITWDSALGTDGILAVSEQQAKEEAFVLCRIHAGSVFENLSLYDISIFWEQSPEYQEEKNGEST</sequence>
<keyword evidence="2" id="KW-1185">Reference proteome</keyword>
<dbReference type="Proteomes" id="UP001059893">
    <property type="component" value="Unassembled WGS sequence"/>
</dbReference>
<dbReference type="EMBL" id="JABSND010000004">
    <property type="protein sequence ID" value="KAI6304434.1"/>
    <property type="molecule type" value="Genomic_DNA"/>
</dbReference>
<accession>A0ABQ8P102</accession>
<name>A0ABQ8P102_PYRGI</name>